<evidence type="ECO:0000256" key="1">
    <source>
        <dbReference type="ARBA" id="ARBA00004196"/>
    </source>
</evidence>
<sequence>MTRVIRLSLLLLVTLGSTMAGVTSLSAQDAQPRFIVVTHGQASDPFWSVVQRGTDAAAQDLGVTVEYQAPSTYDMVAMSQLIDAAVASQPDGLVVSIPDAEALSPSIQRATDAGIPVISINSGSEVAEALGVLTHVGQTEREAGVGGGERLAEAGVTNSICLIHEAGNAGLEERCAGYTEAMTAAGGTVEQLVVDLNNPTEATQRIQAALSANAEINGIMALGPTGAVPAMQAIEAAGQTGTVQIATFDLSPEVLQAIQDGTMLFAIDQQQYLQGYLPIALLNLYVSNANTIANPVLMTGPGFVTAENVDEVIDLTAEGTR</sequence>
<gene>
    <name evidence="5" type="ORF">AVDCRST_MAG43-437</name>
</gene>
<dbReference type="PANTHER" id="PTHR30036:SF7">
    <property type="entry name" value="ABC TRANSPORTER PERIPLASMIC-BINDING PROTEIN YPHF"/>
    <property type="match status" value="1"/>
</dbReference>
<feature type="chain" id="PRO_5026830832" evidence="3">
    <location>
        <begin position="21"/>
        <end position="321"/>
    </location>
</feature>
<dbReference type="Gene3D" id="3.40.50.2300">
    <property type="match status" value="2"/>
</dbReference>
<keyword evidence="3" id="KW-0732">Signal</keyword>
<name>A0A6J4UBY9_9BACT</name>
<dbReference type="GO" id="GO:0030288">
    <property type="term" value="C:outer membrane-bounded periplasmic space"/>
    <property type="evidence" value="ECO:0007669"/>
    <property type="project" value="TreeGrafter"/>
</dbReference>
<evidence type="ECO:0000256" key="2">
    <source>
        <dbReference type="ARBA" id="ARBA00007639"/>
    </source>
</evidence>
<dbReference type="InterPro" id="IPR050555">
    <property type="entry name" value="Bact_Solute-Bind_Prot2"/>
</dbReference>
<dbReference type="AlphaFoldDB" id="A0A6J4UBY9"/>
<dbReference type="EMBL" id="CADCWI010000022">
    <property type="protein sequence ID" value="CAA9544262.1"/>
    <property type="molecule type" value="Genomic_DNA"/>
</dbReference>
<feature type="domain" description="Periplasmic binding protein" evidence="4">
    <location>
        <begin position="36"/>
        <end position="286"/>
    </location>
</feature>
<evidence type="ECO:0000313" key="5">
    <source>
        <dbReference type="EMBL" id="CAA9544262.1"/>
    </source>
</evidence>
<dbReference type="PANTHER" id="PTHR30036">
    <property type="entry name" value="D-XYLOSE-BINDING PERIPLASMIC PROTEIN"/>
    <property type="match status" value="1"/>
</dbReference>
<dbReference type="CDD" id="cd06312">
    <property type="entry name" value="PBP1_ABC_sugar_binding-like"/>
    <property type="match status" value="1"/>
</dbReference>
<comment type="subcellular location">
    <subcellularLocation>
        <location evidence="1">Cell envelope</location>
    </subcellularLocation>
</comment>
<proteinExistence type="inferred from homology"/>
<feature type="signal peptide" evidence="3">
    <location>
        <begin position="1"/>
        <end position="20"/>
    </location>
</feature>
<evidence type="ECO:0000256" key="3">
    <source>
        <dbReference type="SAM" id="SignalP"/>
    </source>
</evidence>
<protein>
    <submittedName>
        <fullName evidence="5">Inositol transport system sugar-binding protein</fullName>
    </submittedName>
</protein>
<comment type="similarity">
    <text evidence="2">Belongs to the bacterial solute-binding protein 2 family.</text>
</comment>
<accession>A0A6J4UBY9</accession>
<dbReference type="Pfam" id="PF13407">
    <property type="entry name" value="Peripla_BP_4"/>
    <property type="match status" value="1"/>
</dbReference>
<dbReference type="InterPro" id="IPR028082">
    <property type="entry name" value="Peripla_BP_I"/>
</dbReference>
<organism evidence="5">
    <name type="scientific">uncultured Thermomicrobiales bacterium</name>
    <dbReference type="NCBI Taxonomy" id="1645740"/>
    <lineage>
        <taxon>Bacteria</taxon>
        <taxon>Pseudomonadati</taxon>
        <taxon>Thermomicrobiota</taxon>
        <taxon>Thermomicrobia</taxon>
        <taxon>Thermomicrobiales</taxon>
        <taxon>environmental samples</taxon>
    </lineage>
</organism>
<dbReference type="GO" id="GO:0030246">
    <property type="term" value="F:carbohydrate binding"/>
    <property type="evidence" value="ECO:0007669"/>
    <property type="project" value="TreeGrafter"/>
</dbReference>
<reference evidence="5" key="1">
    <citation type="submission" date="2020-02" db="EMBL/GenBank/DDBJ databases">
        <authorList>
            <person name="Meier V. D."/>
        </authorList>
    </citation>
    <scope>NUCLEOTIDE SEQUENCE</scope>
    <source>
        <strain evidence="5">AVDCRST_MAG43</strain>
    </source>
</reference>
<dbReference type="InterPro" id="IPR025997">
    <property type="entry name" value="SBP_2_dom"/>
</dbReference>
<evidence type="ECO:0000259" key="4">
    <source>
        <dbReference type="Pfam" id="PF13407"/>
    </source>
</evidence>
<dbReference type="SUPFAM" id="SSF53822">
    <property type="entry name" value="Periplasmic binding protein-like I"/>
    <property type="match status" value="1"/>
</dbReference>